<dbReference type="SUPFAM" id="SSF55785">
    <property type="entry name" value="PYP-like sensor domain (PAS domain)"/>
    <property type="match status" value="1"/>
</dbReference>
<feature type="domain" description="CheB-type methylesterase" evidence="16">
    <location>
        <begin position="21"/>
        <end position="199"/>
    </location>
</feature>
<evidence type="ECO:0000259" key="14">
    <source>
        <dbReference type="PROSITE" id="PS50110"/>
    </source>
</evidence>
<dbReference type="InterPro" id="IPR022642">
    <property type="entry name" value="CheR_C"/>
</dbReference>
<dbReference type="InterPro" id="IPR022641">
    <property type="entry name" value="CheR_N"/>
</dbReference>
<dbReference type="CDD" id="cd06170">
    <property type="entry name" value="LuxR_C_like"/>
    <property type="match status" value="1"/>
</dbReference>
<dbReference type="SMART" id="SM00138">
    <property type="entry name" value="MeTrc"/>
    <property type="match status" value="1"/>
</dbReference>
<feature type="domain" description="Response regulatory" evidence="14">
    <location>
        <begin position="1251"/>
        <end position="1365"/>
    </location>
</feature>
<feature type="domain" description="Response regulatory" evidence="14">
    <location>
        <begin position="1107"/>
        <end position="1224"/>
    </location>
</feature>
<gene>
    <name evidence="18" type="ORF">F7D14_07330</name>
</gene>
<dbReference type="SMART" id="SM00388">
    <property type="entry name" value="HisKA"/>
    <property type="match status" value="1"/>
</dbReference>
<dbReference type="Gene3D" id="3.30.450.20">
    <property type="entry name" value="PAS domain"/>
    <property type="match status" value="1"/>
</dbReference>
<keyword evidence="4 10" id="KW-0597">Phosphoprotein</keyword>
<dbReference type="InterPro" id="IPR035965">
    <property type="entry name" value="PAS-like_dom_sf"/>
</dbReference>
<keyword evidence="5" id="KW-0902">Two-component regulatory system</keyword>
<evidence type="ECO:0000259" key="13">
    <source>
        <dbReference type="PROSITE" id="PS50109"/>
    </source>
</evidence>
<dbReference type="PROSITE" id="PS00622">
    <property type="entry name" value="HTH_LUXR_1"/>
    <property type="match status" value="1"/>
</dbReference>
<feature type="domain" description="CheR-type methyltransferase" evidence="17">
    <location>
        <begin position="223"/>
        <end position="471"/>
    </location>
</feature>
<dbReference type="InterPro" id="IPR011006">
    <property type="entry name" value="CheY-like_superfamily"/>
</dbReference>
<evidence type="ECO:0000256" key="11">
    <source>
        <dbReference type="SAM" id="Coils"/>
    </source>
</evidence>
<dbReference type="SUPFAM" id="SSF52172">
    <property type="entry name" value="CheY-like"/>
    <property type="match status" value="2"/>
</dbReference>
<evidence type="ECO:0000259" key="12">
    <source>
        <dbReference type="PROSITE" id="PS50043"/>
    </source>
</evidence>
<dbReference type="GO" id="GO:0000156">
    <property type="term" value="F:phosphorelay response regulator activity"/>
    <property type="evidence" value="ECO:0007669"/>
    <property type="project" value="InterPro"/>
</dbReference>
<dbReference type="Gene3D" id="3.40.50.180">
    <property type="entry name" value="Methylesterase CheB, C-terminal domain"/>
    <property type="match status" value="1"/>
</dbReference>
<dbReference type="Pfam" id="PF02518">
    <property type="entry name" value="HATPase_c"/>
    <property type="match status" value="1"/>
</dbReference>
<dbReference type="Proteomes" id="UP000422569">
    <property type="component" value="Chromosome"/>
</dbReference>
<evidence type="ECO:0000256" key="3">
    <source>
        <dbReference type="ARBA" id="ARBA00022500"/>
    </source>
</evidence>
<dbReference type="Gene3D" id="1.10.287.130">
    <property type="match status" value="1"/>
</dbReference>
<dbReference type="InterPro" id="IPR000700">
    <property type="entry name" value="PAS-assoc_C"/>
</dbReference>
<evidence type="ECO:0000256" key="1">
    <source>
        <dbReference type="ARBA" id="ARBA00000085"/>
    </source>
</evidence>
<dbReference type="Pfam" id="PF00512">
    <property type="entry name" value="HisKA"/>
    <property type="match status" value="1"/>
</dbReference>
<dbReference type="EMBL" id="CP044331">
    <property type="protein sequence ID" value="QGM99606.1"/>
    <property type="molecule type" value="Genomic_DNA"/>
</dbReference>
<dbReference type="Gene3D" id="3.30.565.10">
    <property type="entry name" value="Histidine kinase-like ATPase, C-terminal domain"/>
    <property type="match status" value="1"/>
</dbReference>
<dbReference type="SMART" id="SM00421">
    <property type="entry name" value="HTH_LUXR"/>
    <property type="match status" value="1"/>
</dbReference>
<dbReference type="SUPFAM" id="SSF46894">
    <property type="entry name" value="C-terminal effector domain of the bipartite response regulators"/>
    <property type="match status" value="1"/>
</dbReference>
<dbReference type="SUPFAM" id="SSF53335">
    <property type="entry name" value="S-adenosyl-L-methionine-dependent methyltransferases"/>
    <property type="match status" value="1"/>
</dbReference>
<dbReference type="InterPro" id="IPR029063">
    <property type="entry name" value="SAM-dependent_MTases_sf"/>
</dbReference>
<comment type="catalytic activity">
    <reaction evidence="1">
        <text>ATP + protein L-histidine = ADP + protein N-phospho-L-histidine.</text>
        <dbReference type="EC" id="2.7.13.3"/>
    </reaction>
</comment>
<dbReference type="InterPro" id="IPR035909">
    <property type="entry name" value="CheB_C"/>
</dbReference>
<evidence type="ECO:0000256" key="5">
    <source>
        <dbReference type="ARBA" id="ARBA00023012"/>
    </source>
</evidence>
<keyword evidence="7" id="KW-0238">DNA-binding</keyword>
<dbReference type="CDD" id="cd16434">
    <property type="entry name" value="CheB-CheR_fusion"/>
    <property type="match status" value="1"/>
</dbReference>
<dbReference type="InterPro" id="IPR001789">
    <property type="entry name" value="Sig_transdc_resp-reg_receiver"/>
</dbReference>
<dbReference type="PRINTS" id="PR00038">
    <property type="entry name" value="HTHLUXR"/>
</dbReference>
<feature type="active site" evidence="9">
    <location>
        <position position="146"/>
    </location>
</feature>
<dbReference type="InterPro" id="IPR000792">
    <property type="entry name" value="Tscrpt_reg_LuxR_C"/>
</dbReference>
<dbReference type="Gene3D" id="3.40.50.2300">
    <property type="match status" value="2"/>
</dbReference>
<feature type="modified residue" description="4-aspartylphosphate" evidence="10">
    <location>
        <position position="1300"/>
    </location>
</feature>
<evidence type="ECO:0000256" key="10">
    <source>
        <dbReference type="PROSITE-ProRule" id="PRU00169"/>
    </source>
</evidence>
<dbReference type="Pfam" id="PF03705">
    <property type="entry name" value="CheR_N"/>
    <property type="match status" value="1"/>
</dbReference>
<evidence type="ECO:0000259" key="17">
    <source>
        <dbReference type="PROSITE" id="PS50123"/>
    </source>
</evidence>
<evidence type="ECO:0000256" key="2">
    <source>
        <dbReference type="ARBA" id="ARBA00012438"/>
    </source>
</evidence>
<proteinExistence type="predicted"/>
<dbReference type="PROSITE" id="PS50122">
    <property type="entry name" value="CHEB"/>
    <property type="match status" value="1"/>
</dbReference>
<dbReference type="EC" id="2.7.13.3" evidence="2"/>
<dbReference type="InterPro" id="IPR005467">
    <property type="entry name" value="His_kinase_dom"/>
</dbReference>
<dbReference type="GO" id="GO:0008757">
    <property type="term" value="F:S-adenosylmethionine-dependent methyltransferase activity"/>
    <property type="evidence" value="ECO:0007669"/>
    <property type="project" value="InterPro"/>
</dbReference>
<dbReference type="GO" id="GO:0005737">
    <property type="term" value="C:cytoplasm"/>
    <property type="evidence" value="ECO:0007669"/>
    <property type="project" value="InterPro"/>
</dbReference>
<dbReference type="Pfam" id="PF00072">
    <property type="entry name" value="Response_reg"/>
    <property type="match status" value="2"/>
</dbReference>
<accession>A0A6B8MA93</accession>
<protein>
    <recommendedName>
        <fullName evidence="2">histidine kinase</fullName>
        <ecNumber evidence="2">2.7.13.3</ecNumber>
    </recommendedName>
</protein>
<feature type="coiled-coil region" evidence="11">
    <location>
        <begin position="649"/>
        <end position="736"/>
    </location>
</feature>
<dbReference type="InterPro" id="IPR000780">
    <property type="entry name" value="CheR_MeTrfase"/>
</dbReference>
<dbReference type="SUPFAM" id="SSF52738">
    <property type="entry name" value="Methylesterase CheB, C-terminal domain"/>
    <property type="match status" value="1"/>
</dbReference>
<sequence length="1449" mass="159959">MPKKPITSERQKPRRSGDFLVVGIGASAGGLDACKNFLDNLPASDRLALILIQHLDPTHESMMVDLLSSHTSMPVVQATDHMPIEANHLYVIPPGKYLSVIEGGLRLSQPLAPHGARLPFDYLLLSLATNFDSRAVCVVLSGTGADGALGLKAIKEHRGHVIVQDPKEAGFDGMPRSAIMTGDVDLVLPAAKIGEALVAYELALANPIKEARASPANPDILLQIVELLRTKTAHDFTLYKPGTLERRIIRRMGMSAGKAVEMTQYLDLLRRDAGELDLLAKDLLIHVTSFFRDPRTFALLAEKIVPEIVRNHAPDRNIRIWIAGCSTGEETYSLAMLFLERIAAESRSLKLQIFASDVDPDAVASAREGIYPETIEKDVSTERLSRFFTREDHCYRVTPELRSIVVFTVQDLLADPPFSRLDLVSCRNLLIYLRPEAQEKVIALLHFSLREGGVVLLGAAETIGSVDGRFEPISKANRIYRRIGRTRAGELINLIRPNYEAALPKRRDKEHERMRPAALADLCTRLLLDTYAPAAVLINHNYECLYYLGPTDTYLKVASGHAVQNLLTMVREGVRTKLRSAVQRARQEKRRIVVSGGELKQNGEPFSFNIAAQPVQSDGEELLLVCFIDQPTPARRQDRQSAPGQSAQVAELEQELEATRLELQGAIHNLETSNDEQKATNEEALSVNEELQSTNEELLTSKEELQSLNEELTALNAQLQETLERQRILSNDLQNVLYSTDVATLFLDANLKIRFFTPTTKLLFSVIPGDVGRPLADLRSLAADDALLDDARLVLQERAPIEREIKAQSGAWYSRRIMPYRAQDDRIEGVVITFSDVTERHHSQQELEAAKRQAQQANLAKSRFLAAASHDLRQPLQSLVLLQGLLAKIVEGEKAKKLVARFDETLHSMSGMLNALLDINQIEAGKVRPEIVCFPINDLLHRLRAEFAYHAQTQQLSFRVVSCGLLVRSDPALLEQMIRNLLSNAFKYTRDGKILLGCRRRDGMLRIEIWDTGIGIPDAELLAIFDEYHQIDNAARERTRGLGLGLSIVQRLAGLLSHPIHVTSKLGKGSVFAIEVTVPTGECAPLPASDILGKIVDAAKEAPPTGAVLIIEDDPDVGGLLKLLLEDEGYRTSMASDGIGAFDSVERDGFLPDLILADYNLPGGMNGLEVAGSVRTRLQRQIPIIILTGDISTNVLKTIARQDCVQLTKPVDPGQLVQETRRLLADASFDKPAPALPPRLVEASADDERPIIFVVDDDTRLRETLRDVLEDNGWEVRDFESCERFLEEYRPERRGCLLLDAYLPGMNGLDLLQRLKDGGGHLSVIMITGAADVTMAVDAMKAGAFDFVEKPISGDDLLACVTRALEHGHDANELSAWHEAAAAHVAGLTPRQREIMDLVLAGHPSKNIAVDLGISQRTVENHRASIMKRMGAKSLPALARLALAATSKS</sequence>
<evidence type="ECO:0000313" key="19">
    <source>
        <dbReference type="Proteomes" id="UP000422569"/>
    </source>
</evidence>
<reference evidence="18 19" key="1">
    <citation type="submission" date="2019-09" db="EMBL/GenBank/DDBJ databases">
        <title>Isolation and complete genome sequencing of Methylocystis species.</title>
        <authorList>
            <person name="Rumah B.L."/>
            <person name="Stead C.E."/>
            <person name="Stevens B.C."/>
            <person name="Minton N.P."/>
            <person name="Grosse-Honebrink A."/>
            <person name="Zhang Y."/>
        </authorList>
    </citation>
    <scope>NUCLEOTIDE SEQUENCE [LARGE SCALE GENOMIC DNA]</scope>
    <source>
        <strain evidence="18 19">BRCS2</strain>
    </source>
</reference>
<dbReference type="PROSITE" id="PS50109">
    <property type="entry name" value="HIS_KIN"/>
    <property type="match status" value="1"/>
</dbReference>
<dbReference type="GO" id="GO:0000155">
    <property type="term" value="F:phosphorelay sensor kinase activity"/>
    <property type="evidence" value="ECO:0007669"/>
    <property type="project" value="InterPro"/>
</dbReference>
<dbReference type="GO" id="GO:0008984">
    <property type="term" value="F:protein-glutamate methylesterase activity"/>
    <property type="evidence" value="ECO:0007669"/>
    <property type="project" value="InterPro"/>
</dbReference>
<keyword evidence="9" id="KW-0378">Hydrolase</keyword>
<dbReference type="PANTHER" id="PTHR24422:SF27">
    <property type="entry name" value="PROTEIN-GLUTAMATE O-METHYLTRANSFERASE"/>
    <property type="match status" value="1"/>
</dbReference>
<evidence type="ECO:0000256" key="4">
    <source>
        <dbReference type="ARBA" id="ARBA00022553"/>
    </source>
</evidence>
<evidence type="ECO:0000256" key="6">
    <source>
        <dbReference type="ARBA" id="ARBA00023015"/>
    </source>
</evidence>
<dbReference type="PANTHER" id="PTHR24422">
    <property type="entry name" value="CHEMOTAXIS PROTEIN METHYLTRANSFERASE"/>
    <property type="match status" value="1"/>
</dbReference>
<dbReference type="FunFam" id="3.30.565.10:FF:000049">
    <property type="entry name" value="Two-component sensor histidine kinase"/>
    <property type="match status" value="1"/>
</dbReference>
<dbReference type="PROSITE" id="PS50113">
    <property type="entry name" value="PAC"/>
    <property type="match status" value="1"/>
</dbReference>
<dbReference type="InterPro" id="IPR016032">
    <property type="entry name" value="Sig_transdc_resp-reg_C-effctor"/>
</dbReference>
<evidence type="ECO:0000259" key="16">
    <source>
        <dbReference type="PROSITE" id="PS50122"/>
    </source>
</evidence>
<evidence type="ECO:0000313" key="18">
    <source>
        <dbReference type="EMBL" id="QGM99606.1"/>
    </source>
</evidence>
<dbReference type="PROSITE" id="PS50123">
    <property type="entry name" value="CHER"/>
    <property type="match status" value="1"/>
</dbReference>
<dbReference type="CDD" id="cd00082">
    <property type="entry name" value="HisKA"/>
    <property type="match status" value="1"/>
</dbReference>
<dbReference type="InterPro" id="IPR003594">
    <property type="entry name" value="HATPase_dom"/>
</dbReference>
<feature type="domain" description="HTH luxR-type" evidence="12">
    <location>
        <begin position="1381"/>
        <end position="1446"/>
    </location>
</feature>
<dbReference type="PRINTS" id="PR00996">
    <property type="entry name" value="CHERMTFRASE"/>
</dbReference>
<keyword evidence="6" id="KW-0805">Transcription regulation</keyword>
<evidence type="ECO:0000259" key="15">
    <source>
        <dbReference type="PROSITE" id="PS50113"/>
    </source>
</evidence>
<dbReference type="GO" id="GO:0006935">
    <property type="term" value="P:chemotaxis"/>
    <property type="evidence" value="ECO:0007669"/>
    <property type="project" value="UniProtKB-UniRule"/>
</dbReference>
<dbReference type="Gene3D" id="3.40.50.150">
    <property type="entry name" value="Vaccinia Virus protein VP39"/>
    <property type="match status" value="1"/>
</dbReference>
<keyword evidence="11" id="KW-0175">Coiled coil</keyword>
<dbReference type="GO" id="GO:0006355">
    <property type="term" value="P:regulation of DNA-templated transcription"/>
    <property type="evidence" value="ECO:0007669"/>
    <property type="project" value="InterPro"/>
</dbReference>
<evidence type="ECO:0000256" key="7">
    <source>
        <dbReference type="ARBA" id="ARBA00023125"/>
    </source>
</evidence>
<dbReference type="SMART" id="SM00448">
    <property type="entry name" value="REC"/>
    <property type="match status" value="2"/>
</dbReference>
<dbReference type="InterPro" id="IPR036890">
    <property type="entry name" value="HATPase_C_sf"/>
</dbReference>
<dbReference type="PROSITE" id="PS50110">
    <property type="entry name" value="RESPONSE_REGULATORY"/>
    <property type="match status" value="2"/>
</dbReference>
<keyword evidence="8" id="KW-0804">Transcription</keyword>
<feature type="active site" evidence="9">
    <location>
        <position position="54"/>
    </location>
</feature>
<dbReference type="InterPro" id="IPR000673">
    <property type="entry name" value="Sig_transdc_resp-reg_Me-estase"/>
</dbReference>
<feature type="active site" evidence="9">
    <location>
        <position position="27"/>
    </location>
</feature>
<keyword evidence="3 9" id="KW-0145">Chemotaxis</keyword>
<dbReference type="Gene3D" id="1.10.10.10">
    <property type="entry name" value="Winged helix-like DNA-binding domain superfamily/Winged helix DNA-binding domain"/>
    <property type="match status" value="1"/>
</dbReference>
<evidence type="ECO:0000256" key="9">
    <source>
        <dbReference type="PROSITE-ProRule" id="PRU00050"/>
    </source>
</evidence>
<dbReference type="PROSITE" id="PS50043">
    <property type="entry name" value="HTH_LUXR_2"/>
    <property type="match status" value="1"/>
</dbReference>
<dbReference type="SUPFAM" id="SSF47384">
    <property type="entry name" value="Homodimeric domain of signal transducing histidine kinase"/>
    <property type="match status" value="1"/>
</dbReference>
<feature type="modified residue" description="4-aspartylphosphate" evidence="10">
    <location>
        <position position="1158"/>
    </location>
</feature>
<feature type="domain" description="Histidine kinase" evidence="13">
    <location>
        <begin position="867"/>
        <end position="1080"/>
    </location>
</feature>
<evidence type="ECO:0000256" key="8">
    <source>
        <dbReference type="ARBA" id="ARBA00023163"/>
    </source>
</evidence>
<dbReference type="Pfam" id="PF00196">
    <property type="entry name" value="GerE"/>
    <property type="match status" value="1"/>
</dbReference>
<dbReference type="Pfam" id="PF13596">
    <property type="entry name" value="PAS_10"/>
    <property type="match status" value="1"/>
</dbReference>
<keyword evidence="19" id="KW-1185">Reference proteome</keyword>
<dbReference type="KEGG" id="mpar:F7D14_07330"/>
<dbReference type="Pfam" id="PF01339">
    <property type="entry name" value="CheB_methylest"/>
    <property type="match status" value="1"/>
</dbReference>
<dbReference type="SUPFAM" id="SSF47757">
    <property type="entry name" value="Chemotaxis receptor methyltransferase CheR, N-terminal domain"/>
    <property type="match status" value="1"/>
</dbReference>
<organism evidence="18 19">
    <name type="scientific">Methylocystis parvus</name>
    <dbReference type="NCBI Taxonomy" id="134"/>
    <lineage>
        <taxon>Bacteria</taxon>
        <taxon>Pseudomonadati</taxon>
        <taxon>Pseudomonadota</taxon>
        <taxon>Alphaproteobacteria</taxon>
        <taxon>Hyphomicrobiales</taxon>
        <taxon>Methylocystaceae</taxon>
        <taxon>Methylocystis</taxon>
    </lineage>
</organism>
<dbReference type="SMART" id="SM00387">
    <property type="entry name" value="HATPase_c"/>
    <property type="match status" value="1"/>
</dbReference>
<name>A0A6B8MA93_9HYPH</name>
<dbReference type="InterPro" id="IPR036097">
    <property type="entry name" value="HisK_dim/P_sf"/>
</dbReference>
<feature type="domain" description="PAC" evidence="15">
    <location>
        <begin position="799"/>
        <end position="849"/>
    </location>
</feature>
<dbReference type="GO" id="GO:0003677">
    <property type="term" value="F:DNA binding"/>
    <property type="evidence" value="ECO:0007669"/>
    <property type="project" value="UniProtKB-KW"/>
</dbReference>
<dbReference type="InterPro" id="IPR036388">
    <property type="entry name" value="WH-like_DNA-bd_sf"/>
</dbReference>
<dbReference type="InterPro" id="IPR050903">
    <property type="entry name" value="Bact_Chemotaxis_MeTrfase"/>
</dbReference>
<dbReference type="InterPro" id="IPR003661">
    <property type="entry name" value="HisK_dim/P_dom"/>
</dbReference>
<dbReference type="Pfam" id="PF01739">
    <property type="entry name" value="CheR"/>
    <property type="match status" value="1"/>
</dbReference>
<dbReference type="FunFam" id="3.40.50.2300:FF:000018">
    <property type="entry name" value="DNA-binding transcriptional regulator NtrC"/>
    <property type="match status" value="1"/>
</dbReference>
<dbReference type="SUPFAM" id="SSF55874">
    <property type="entry name" value="ATPase domain of HSP90 chaperone/DNA topoisomerase II/histidine kinase"/>
    <property type="match status" value="1"/>
</dbReference>